<evidence type="ECO:0000313" key="2">
    <source>
        <dbReference type="Proteomes" id="UP000199532"/>
    </source>
</evidence>
<keyword evidence="2" id="KW-1185">Reference proteome</keyword>
<organism evidence="1 2">
    <name type="scientific">Dyadobacter koreensis</name>
    <dbReference type="NCBI Taxonomy" id="408657"/>
    <lineage>
        <taxon>Bacteria</taxon>
        <taxon>Pseudomonadati</taxon>
        <taxon>Bacteroidota</taxon>
        <taxon>Cytophagia</taxon>
        <taxon>Cytophagales</taxon>
        <taxon>Spirosomataceae</taxon>
        <taxon>Dyadobacter</taxon>
    </lineage>
</organism>
<gene>
    <name evidence="1" type="ORF">SAMN04487995_4514</name>
</gene>
<protein>
    <submittedName>
        <fullName evidence="1">Uncharacterized protein</fullName>
    </submittedName>
</protein>
<name>A0A1H6YH27_9BACT</name>
<proteinExistence type="predicted"/>
<dbReference type="EMBL" id="FNXY01000007">
    <property type="protein sequence ID" value="SEJ40561.1"/>
    <property type="molecule type" value="Genomic_DNA"/>
</dbReference>
<dbReference type="Proteomes" id="UP000199532">
    <property type="component" value="Unassembled WGS sequence"/>
</dbReference>
<accession>A0A1H6YH27</accession>
<dbReference type="AlphaFoldDB" id="A0A1H6YH27"/>
<sequence length="62" mass="7225">MKVFNRVRRGVKAFRTAFEETVKVYPDLSGLTKDEFLDAIKSTHRNLWEKVLAPPYTANQLK</sequence>
<evidence type="ECO:0000313" key="1">
    <source>
        <dbReference type="EMBL" id="SEJ40561.1"/>
    </source>
</evidence>
<reference evidence="1 2" key="1">
    <citation type="submission" date="2016-10" db="EMBL/GenBank/DDBJ databases">
        <authorList>
            <person name="de Groot N.N."/>
        </authorList>
    </citation>
    <scope>NUCLEOTIDE SEQUENCE [LARGE SCALE GENOMIC DNA]</scope>
    <source>
        <strain evidence="1 2">DSM 19938</strain>
    </source>
</reference>